<evidence type="ECO:0000256" key="2">
    <source>
        <dbReference type="SAM" id="SignalP"/>
    </source>
</evidence>
<name>A0A1S3D806_DIACI</name>
<dbReference type="GeneID" id="103513319"/>
<accession>A0A1S3D806</accession>
<evidence type="ECO:0000313" key="3">
    <source>
        <dbReference type="Proteomes" id="UP000079169"/>
    </source>
</evidence>
<feature type="chain" id="PRO_5010299007" evidence="2">
    <location>
        <begin position="30"/>
        <end position="115"/>
    </location>
</feature>
<dbReference type="Proteomes" id="UP000079169">
    <property type="component" value="Unplaced"/>
</dbReference>
<feature type="compositionally biased region" description="Basic residues" evidence="1">
    <location>
        <begin position="98"/>
        <end position="115"/>
    </location>
</feature>
<feature type="signal peptide" evidence="2">
    <location>
        <begin position="1"/>
        <end position="29"/>
    </location>
</feature>
<keyword evidence="2" id="KW-0732">Signal</keyword>
<evidence type="ECO:0000313" key="4">
    <source>
        <dbReference type="RefSeq" id="XP_008476361.1"/>
    </source>
</evidence>
<dbReference type="KEGG" id="dci:103513319"/>
<feature type="region of interest" description="Disordered" evidence="1">
    <location>
        <begin position="35"/>
        <end position="57"/>
    </location>
</feature>
<evidence type="ECO:0000256" key="1">
    <source>
        <dbReference type="SAM" id="MobiDB-lite"/>
    </source>
</evidence>
<dbReference type="AlphaFoldDB" id="A0A1S3D806"/>
<protein>
    <submittedName>
        <fullName evidence="4">Uncharacterized protein LOC103513319</fullName>
    </submittedName>
</protein>
<gene>
    <name evidence="4" type="primary">LOC103513319</name>
</gene>
<organism evidence="3 4">
    <name type="scientific">Diaphorina citri</name>
    <name type="common">Asian citrus psyllid</name>
    <dbReference type="NCBI Taxonomy" id="121845"/>
    <lineage>
        <taxon>Eukaryota</taxon>
        <taxon>Metazoa</taxon>
        <taxon>Ecdysozoa</taxon>
        <taxon>Arthropoda</taxon>
        <taxon>Hexapoda</taxon>
        <taxon>Insecta</taxon>
        <taxon>Pterygota</taxon>
        <taxon>Neoptera</taxon>
        <taxon>Paraneoptera</taxon>
        <taxon>Hemiptera</taxon>
        <taxon>Sternorrhyncha</taxon>
        <taxon>Psylloidea</taxon>
        <taxon>Psyllidae</taxon>
        <taxon>Diaphorininae</taxon>
        <taxon>Diaphorina</taxon>
    </lineage>
</organism>
<dbReference type="PaxDb" id="121845-A0A1S3D806"/>
<feature type="region of interest" description="Disordered" evidence="1">
    <location>
        <begin position="91"/>
        <end position="115"/>
    </location>
</feature>
<proteinExistence type="predicted"/>
<sequence length="115" mass="12924">MKVLRTGTLPAVLLSLAVLESATTFSALAKPHSISAADTPQGKNLHRRNIDDPNPESGTRVFNFPAHDGAARNIRDQFDVTLAKRTFEDAPRLERREPYKKKHKKKRKKKKGYGC</sequence>
<keyword evidence="3" id="KW-1185">Reference proteome</keyword>
<dbReference type="RefSeq" id="XP_008476361.1">
    <property type="nucleotide sequence ID" value="XM_008478139.3"/>
</dbReference>
<reference evidence="4" key="1">
    <citation type="submission" date="2025-08" db="UniProtKB">
        <authorList>
            <consortium name="RefSeq"/>
        </authorList>
    </citation>
    <scope>IDENTIFICATION</scope>
</reference>